<feature type="domain" description="HTH marR-type" evidence="2">
    <location>
        <begin position="36"/>
        <end position="166"/>
    </location>
</feature>
<dbReference type="Pfam" id="PF01047">
    <property type="entry name" value="MarR"/>
    <property type="match status" value="1"/>
</dbReference>
<gene>
    <name evidence="3" type="ORF">POF50_007195</name>
</gene>
<dbReference type="RefSeq" id="WP_271318170.1">
    <property type="nucleotide sequence ID" value="NZ_JABXJJ020000008.1"/>
</dbReference>
<reference evidence="3" key="1">
    <citation type="submission" date="2023-05" db="EMBL/GenBank/DDBJ databases">
        <title>Streptantibioticus silvisoli sp. nov., acidotolerant actinomycetes 1 from pine litter.</title>
        <authorList>
            <person name="Swiecimska M."/>
            <person name="Golinska P."/>
            <person name="Sangal V."/>
            <person name="Wachnowicz B."/>
            <person name="Goodfellow M."/>
        </authorList>
    </citation>
    <scope>NUCLEOTIDE SEQUENCE</scope>
    <source>
        <strain evidence="3">SL13</strain>
    </source>
</reference>
<dbReference type="PROSITE" id="PS50995">
    <property type="entry name" value="HTH_MARR_2"/>
    <property type="match status" value="1"/>
</dbReference>
<comment type="caution">
    <text evidence="3">The sequence shown here is derived from an EMBL/GenBank/DDBJ whole genome shotgun (WGS) entry which is preliminary data.</text>
</comment>
<dbReference type="PANTHER" id="PTHR33164">
    <property type="entry name" value="TRANSCRIPTIONAL REGULATOR, MARR FAMILY"/>
    <property type="match status" value="1"/>
</dbReference>
<proteinExistence type="predicted"/>
<dbReference type="InterPro" id="IPR036388">
    <property type="entry name" value="WH-like_DNA-bd_sf"/>
</dbReference>
<dbReference type="PRINTS" id="PR00598">
    <property type="entry name" value="HTHMARR"/>
</dbReference>
<dbReference type="Gene3D" id="1.10.10.10">
    <property type="entry name" value="Winged helix-like DNA-binding domain superfamily/Winged helix DNA-binding domain"/>
    <property type="match status" value="1"/>
</dbReference>
<dbReference type="InterPro" id="IPR039422">
    <property type="entry name" value="MarR/SlyA-like"/>
</dbReference>
<dbReference type="InterPro" id="IPR000835">
    <property type="entry name" value="HTH_MarR-typ"/>
</dbReference>
<dbReference type="GO" id="GO:0003700">
    <property type="term" value="F:DNA-binding transcription factor activity"/>
    <property type="evidence" value="ECO:0007669"/>
    <property type="project" value="InterPro"/>
</dbReference>
<dbReference type="SMART" id="SM00347">
    <property type="entry name" value="HTH_MARR"/>
    <property type="match status" value="1"/>
</dbReference>
<evidence type="ECO:0000313" key="3">
    <source>
        <dbReference type="EMBL" id="MDI5969132.1"/>
    </source>
</evidence>
<dbReference type="EMBL" id="JABXJJ020000008">
    <property type="protein sequence ID" value="MDI5969132.1"/>
    <property type="molecule type" value="Genomic_DNA"/>
</dbReference>
<dbReference type="InterPro" id="IPR036390">
    <property type="entry name" value="WH_DNA-bd_sf"/>
</dbReference>
<evidence type="ECO:0000256" key="1">
    <source>
        <dbReference type="SAM" id="MobiDB-lite"/>
    </source>
</evidence>
<name>A0AA90K873_9ACTN</name>
<feature type="region of interest" description="Disordered" evidence="1">
    <location>
        <begin position="1"/>
        <end position="34"/>
    </location>
</feature>
<dbReference type="PANTHER" id="PTHR33164:SF99">
    <property type="entry name" value="MARR FAMILY REGULATORY PROTEIN"/>
    <property type="match status" value="1"/>
</dbReference>
<accession>A0AA90K873</accession>
<protein>
    <submittedName>
        <fullName evidence="3">MarR family transcriptional regulator</fullName>
    </submittedName>
</protein>
<organism evidence="3">
    <name type="scientific">Streptantibioticus silvisoli</name>
    <dbReference type="NCBI Taxonomy" id="2705255"/>
    <lineage>
        <taxon>Bacteria</taxon>
        <taxon>Bacillati</taxon>
        <taxon>Actinomycetota</taxon>
        <taxon>Actinomycetes</taxon>
        <taxon>Kitasatosporales</taxon>
        <taxon>Streptomycetaceae</taxon>
        <taxon>Streptantibioticus</taxon>
    </lineage>
</organism>
<dbReference type="GO" id="GO:0006950">
    <property type="term" value="P:response to stress"/>
    <property type="evidence" value="ECO:0007669"/>
    <property type="project" value="TreeGrafter"/>
</dbReference>
<dbReference type="AlphaFoldDB" id="A0AA90K873"/>
<sequence>MPTAETPSADRGQDTAGGPAGSTDGPVGSTDGPADAATLAWTAMQAFVTAQDRRGRLRDELDLGPLRLELLLRLADGPMTLREIAVLIGADPPSATLAVDKMQARGFVERTPHPDDNRRKLVHLTPAGRVAARAGHHVMTDPPPAIAALSPADLARLTDLLALLRPEPPAP</sequence>
<dbReference type="SUPFAM" id="SSF46785">
    <property type="entry name" value="Winged helix' DNA-binding domain"/>
    <property type="match status" value="1"/>
</dbReference>
<evidence type="ECO:0000259" key="2">
    <source>
        <dbReference type="PROSITE" id="PS50995"/>
    </source>
</evidence>